<evidence type="ECO:0000256" key="1">
    <source>
        <dbReference type="ARBA" id="ARBA00022722"/>
    </source>
</evidence>
<evidence type="ECO:0000313" key="14">
    <source>
        <dbReference type="Proteomes" id="UP000030341"/>
    </source>
</evidence>
<dbReference type="InterPro" id="IPR003593">
    <property type="entry name" value="AAA+_ATPase"/>
</dbReference>
<dbReference type="Pfam" id="PF21185">
    <property type="entry name" value="RecD_N"/>
    <property type="match status" value="1"/>
</dbReference>
<dbReference type="GO" id="GO:0000724">
    <property type="term" value="P:double-strand break repair via homologous recombination"/>
    <property type="evidence" value="ECO:0007669"/>
    <property type="project" value="UniProtKB-UniRule"/>
</dbReference>
<dbReference type="GO" id="GO:0008854">
    <property type="term" value="F:exodeoxyribonuclease V activity"/>
    <property type="evidence" value="ECO:0007669"/>
    <property type="project" value="InterPro"/>
</dbReference>
<evidence type="ECO:0000256" key="2">
    <source>
        <dbReference type="ARBA" id="ARBA00022741"/>
    </source>
</evidence>
<evidence type="ECO:0000256" key="6">
    <source>
        <dbReference type="ARBA" id="ARBA00022839"/>
    </source>
</evidence>
<evidence type="ECO:0000256" key="8">
    <source>
        <dbReference type="ARBA" id="ARBA00023125"/>
    </source>
</evidence>
<dbReference type="GO" id="GO:0005524">
    <property type="term" value="F:ATP binding"/>
    <property type="evidence" value="ECO:0007669"/>
    <property type="project" value="UniProtKB-UniRule"/>
</dbReference>
<dbReference type="InterPro" id="IPR027785">
    <property type="entry name" value="UvrD-like_helicase_C"/>
</dbReference>
<comment type="function">
    <text evidence="11">A helicase/nuclease that prepares dsDNA breaks (DSB) for recombinational DNA repair. Binds to DSBs and unwinds DNA via a highly rapid and processive ATP-dependent bidirectional helicase activity. Unwinds dsDNA until it encounters a Chi (crossover hotspot instigator) sequence from the 3' direction. Cuts ssDNA a few nucleotides 3' to the Chi site. The properties and activities of the enzyme are changed at Chi. The Chi-altered holoenzyme produces a long 3'-ssDNA overhang and facilitates RecA-binding to the ssDNA for homologous DNA recombination and repair. Holoenzyme degrades any linearized DNA that is unable to undergo homologous recombination. In the holoenzyme this subunit has ssDNA-dependent ATPase and 5'-3' helicase activity. When added to pre-assembled RecBC greatly stimulates nuclease activity and augments holoenzyme processivity. Negatively regulates the RecA-loading ability of RecBCD.</text>
</comment>
<dbReference type="Pfam" id="PF13538">
    <property type="entry name" value="UvrD_C_2"/>
    <property type="match status" value="1"/>
</dbReference>
<keyword evidence="3 11" id="KW-0227">DNA damage</keyword>
<comment type="miscellaneous">
    <text evidence="11">In the RecBCD complex, RecB has a slow 3'-5' helicase, an exonuclease activity and loads RecA onto ssDNA, RecD has a fast 5'-3' helicase activity, while RecC stimulates the ATPase and processivity of the RecB helicase and contributes to recognition of the Chi site.</text>
</comment>
<dbReference type="PANTHER" id="PTHR43788:SF6">
    <property type="entry name" value="DNA HELICASE B"/>
    <property type="match status" value="1"/>
</dbReference>
<evidence type="ECO:0000256" key="3">
    <source>
        <dbReference type="ARBA" id="ARBA00022763"/>
    </source>
</evidence>
<keyword evidence="14" id="KW-1185">Reference proteome</keyword>
<dbReference type="InterPro" id="IPR050534">
    <property type="entry name" value="Coronavir_polyprotein_1ab"/>
</dbReference>
<dbReference type="Proteomes" id="UP000030341">
    <property type="component" value="Chromosome 1"/>
</dbReference>
<dbReference type="HOGENOM" id="CLU_007524_1_2_6"/>
<dbReference type="GO" id="GO:0003677">
    <property type="term" value="F:DNA binding"/>
    <property type="evidence" value="ECO:0007669"/>
    <property type="project" value="UniProtKB-UniRule"/>
</dbReference>
<evidence type="ECO:0000259" key="12">
    <source>
        <dbReference type="SMART" id="SM00382"/>
    </source>
</evidence>
<dbReference type="NCBIfam" id="TIGR01447">
    <property type="entry name" value="recD"/>
    <property type="match status" value="1"/>
</dbReference>
<dbReference type="CDD" id="cd18809">
    <property type="entry name" value="SF1_C_RecD"/>
    <property type="match status" value="1"/>
</dbReference>
<organism evidence="13 14">
    <name type="scientific">Pseudoalteromonas piratica</name>
    <dbReference type="NCBI Taxonomy" id="1348114"/>
    <lineage>
        <taxon>Bacteria</taxon>
        <taxon>Pseudomonadati</taxon>
        <taxon>Pseudomonadota</taxon>
        <taxon>Gammaproteobacteria</taxon>
        <taxon>Alteromonadales</taxon>
        <taxon>Pseudoalteromonadaceae</taxon>
        <taxon>Pseudoalteromonas</taxon>
    </lineage>
</organism>
<dbReference type="EMBL" id="CP009888">
    <property type="protein sequence ID" value="AIY65399.1"/>
    <property type="molecule type" value="Genomic_DNA"/>
</dbReference>
<evidence type="ECO:0000256" key="5">
    <source>
        <dbReference type="ARBA" id="ARBA00022806"/>
    </source>
</evidence>
<dbReference type="GO" id="GO:0009338">
    <property type="term" value="C:exodeoxyribonuclease V complex"/>
    <property type="evidence" value="ECO:0007669"/>
    <property type="project" value="InterPro"/>
</dbReference>
<keyword evidence="4 11" id="KW-0378">Hydrolase</keyword>
<dbReference type="InterPro" id="IPR041851">
    <property type="entry name" value="RecD_N_sf"/>
</dbReference>
<protein>
    <recommendedName>
        <fullName evidence="11">RecBCD enzyme subunit RecD</fullName>
        <ecNumber evidence="11">5.6.2.3</ecNumber>
    </recommendedName>
    <alternativeName>
        <fullName evidence="11">DNA 5'-3' helicase subunit RecD</fullName>
    </alternativeName>
    <alternativeName>
        <fullName evidence="11">Exonuclease V subunit RecD</fullName>
        <shortName evidence="11">ExoV subunit RecD</shortName>
    </alternativeName>
    <alternativeName>
        <fullName evidence="11">Helicase/nuclease RecBCD subunit RecD</fullName>
    </alternativeName>
</protein>
<proteinExistence type="inferred from homology"/>
<dbReference type="InterPro" id="IPR027417">
    <property type="entry name" value="P-loop_NTPase"/>
</dbReference>
<dbReference type="InterPro" id="IPR049550">
    <property type="entry name" value="RecD_N"/>
</dbReference>
<keyword evidence="10 11" id="KW-0413">Isomerase</keyword>
<comment type="subunit">
    <text evidence="11">Heterotrimer of RecB, RecC and RecD. All subunits contribute to DNA-binding.</text>
</comment>
<comment type="catalytic activity">
    <reaction evidence="11">
        <text>ATP + H2O = ADP + phosphate + H(+)</text>
        <dbReference type="Rhea" id="RHEA:13065"/>
        <dbReference type="ChEBI" id="CHEBI:15377"/>
        <dbReference type="ChEBI" id="CHEBI:15378"/>
        <dbReference type="ChEBI" id="CHEBI:30616"/>
        <dbReference type="ChEBI" id="CHEBI:43474"/>
        <dbReference type="ChEBI" id="CHEBI:456216"/>
        <dbReference type="EC" id="5.6.2.3"/>
    </reaction>
</comment>
<evidence type="ECO:0000256" key="9">
    <source>
        <dbReference type="ARBA" id="ARBA00023204"/>
    </source>
</evidence>
<evidence type="ECO:0000256" key="4">
    <source>
        <dbReference type="ARBA" id="ARBA00022801"/>
    </source>
</evidence>
<feature type="domain" description="AAA+ ATPase" evidence="12">
    <location>
        <begin position="168"/>
        <end position="328"/>
    </location>
</feature>
<dbReference type="EC" id="5.6.2.3" evidence="11"/>
<dbReference type="Gene3D" id="1.10.10.1020">
    <property type="entry name" value="RecBCD complex, subunit RecD, N-terminal domain"/>
    <property type="match status" value="1"/>
</dbReference>
<dbReference type="STRING" id="1348114.OM33_09730"/>
<keyword evidence="7 11" id="KW-0067">ATP-binding</keyword>
<feature type="binding site" evidence="11">
    <location>
        <begin position="176"/>
        <end position="183"/>
    </location>
    <ligand>
        <name>ATP</name>
        <dbReference type="ChEBI" id="CHEBI:30616"/>
    </ligand>
</feature>
<dbReference type="Gene3D" id="3.40.50.300">
    <property type="entry name" value="P-loop containing nucleotide triphosphate hydrolases"/>
    <property type="match status" value="3"/>
</dbReference>
<gene>
    <name evidence="11" type="primary">recD</name>
    <name evidence="13" type="ORF">OM33_09730</name>
</gene>
<dbReference type="Pfam" id="PF13245">
    <property type="entry name" value="AAA_19"/>
    <property type="match status" value="1"/>
</dbReference>
<dbReference type="SUPFAM" id="SSF52540">
    <property type="entry name" value="P-loop containing nucleoside triphosphate hydrolases"/>
    <property type="match status" value="2"/>
</dbReference>
<dbReference type="GO" id="GO:0043139">
    <property type="term" value="F:5'-3' DNA helicase activity"/>
    <property type="evidence" value="ECO:0007669"/>
    <property type="project" value="UniProtKB-UniRule"/>
</dbReference>
<keyword evidence="8 11" id="KW-0238">DNA-binding</keyword>
<dbReference type="AlphaFoldDB" id="A0A0A7EFK7"/>
<dbReference type="KEGG" id="pseo:OM33_09730"/>
<dbReference type="HAMAP" id="MF_01487">
    <property type="entry name" value="RecD"/>
    <property type="match status" value="1"/>
</dbReference>
<evidence type="ECO:0000256" key="11">
    <source>
        <dbReference type="HAMAP-Rule" id="MF_01487"/>
    </source>
</evidence>
<accession>A0A0A7EFK7</accession>
<dbReference type="GO" id="GO:0016887">
    <property type="term" value="F:ATP hydrolysis activity"/>
    <property type="evidence" value="ECO:0007669"/>
    <property type="project" value="RHEA"/>
</dbReference>
<evidence type="ECO:0000256" key="7">
    <source>
        <dbReference type="ARBA" id="ARBA00022840"/>
    </source>
</evidence>
<reference evidence="13 14" key="1">
    <citation type="submission" date="2014-11" db="EMBL/GenBank/DDBJ databases">
        <title>Complete Genome Sequence of Pseudoalteromonas sp. Strain OCN003 Isolated from Kaneohe Bay, Oahu, Hawaii.</title>
        <authorList>
            <person name="Beurmann S."/>
            <person name="Videau P."/>
            <person name="Ushijima B."/>
            <person name="Smith A.M."/>
            <person name="Aeby G.S."/>
            <person name="Callahan S.M."/>
            <person name="Belcaid M."/>
        </authorList>
    </citation>
    <scope>NUCLEOTIDE SEQUENCE [LARGE SCALE GENOMIC DNA]</scope>
    <source>
        <strain evidence="13 14">OCN003</strain>
    </source>
</reference>
<keyword evidence="1 11" id="KW-0540">Nuclease</keyword>
<dbReference type="InterPro" id="IPR006344">
    <property type="entry name" value="RecD"/>
</dbReference>
<dbReference type="GO" id="GO:0017116">
    <property type="term" value="F:single-stranded DNA helicase activity"/>
    <property type="evidence" value="ECO:0007669"/>
    <property type="project" value="TreeGrafter"/>
</dbReference>
<dbReference type="CDD" id="cd17933">
    <property type="entry name" value="DEXSc_RecD-like"/>
    <property type="match status" value="1"/>
</dbReference>
<keyword evidence="6 11" id="KW-0269">Exonuclease</keyword>
<evidence type="ECO:0000256" key="10">
    <source>
        <dbReference type="ARBA" id="ARBA00023235"/>
    </source>
</evidence>
<keyword evidence="5 11" id="KW-0347">Helicase</keyword>
<sequence>MVYSIRGHLMRKLLIEHDKIDAFDIQLAEILVPEADSPVFYLVLLLSRAIRAQHSCLPLSSIDRNDPFGLIHTAHGKKETPFSLQDDFTKLLTSHMAVGDNKPLRFYNDNLYFARYDDYEKVFVNAITSRNALETNLDTEQLKNLLARYFEPTNDIDWQKVACAVACLKRFCIISGGPGTGKTTTVTKLLAILQSLYSKVPLKVQLVAPTGKAAARLSESIANAKQFLKIDSQIAKHIPDTAQTLHRLLGVIHLSTKFRHNKQNPLDVDLVILDEASMVDLAMLAKLFDALPDHARVILLGDKDQLSSVDTGNVLSDLCKPLMLGVDHHYTATTAKALAQLFDTSFHAAQESGYLLNDNLAFLQVSHRFKSDSGIGRLAKAVNSNDINALHQVYSANHSDLQFNALEKGFKAFVERAANNYAVYLSAINQGASITEIHNAFSTYQILCATRVGPYGTNELNAKIEKQLINNNLIKRTGAFYIGMPIMVSENNYQLNLFNGDIGIIIQDENGRLMASFIDDQGAERLISTTRLPQFDIVYAMTIHKSQGSEFNDVAMVLPANSPVVNRQLVYTGITRAKSTFELLSLAGGLEKAMAKTVSRYSGLFERFQANNNA</sequence>
<name>A0A0A7EFK7_9GAMM</name>
<keyword evidence="9 11" id="KW-0234">DNA repair</keyword>
<keyword evidence="2 11" id="KW-0547">Nucleotide-binding</keyword>
<comment type="similarity">
    <text evidence="11">Belongs to the RecD family.</text>
</comment>
<evidence type="ECO:0000313" key="13">
    <source>
        <dbReference type="EMBL" id="AIY65399.1"/>
    </source>
</evidence>
<dbReference type="PANTHER" id="PTHR43788">
    <property type="entry name" value="DNA2/NAM7 HELICASE FAMILY MEMBER"/>
    <property type="match status" value="1"/>
</dbReference>
<dbReference type="eggNOG" id="COG0507">
    <property type="taxonomic scope" value="Bacteria"/>
</dbReference>
<dbReference type="SMART" id="SM00382">
    <property type="entry name" value="AAA"/>
    <property type="match status" value="1"/>
</dbReference>